<dbReference type="InterPro" id="IPR034733">
    <property type="entry name" value="AcCoA_carboxyl_beta"/>
</dbReference>
<dbReference type="PROSITE" id="PS50989">
    <property type="entry name" value="COA_CT_CTER"/>
    <property type="match status" value="1"/>
</dbReference>
<dbReference type="PATRIC" id="fig|1915.4.peg.491"/>
<evidence type="ECO:0000313" key="1">
    <source>
        <dbReference type="EMBL" id="ANS62615.1"/>
    </source>
</evidence>
<accession>A0A1B1M1U9</accession>
<dbReference type="InterPro" id="IPR011763">
    <property type="entry name" value="COA_CT_C"/>
</dbReference>
<dbReference type="FunFam" id="3.90.226.10:FF:000016">
    <property type="entry name" value="Propionyl-CoA carboxylase, beta subunit"/>
    <property type="match status" value="1"/>
</dbReference>
<keyword evidence="1" id="KW-0808">Transferase</keyword>
<proteinExistence type="predicted"/>
<keyword evidence="2" id="KW-1185">Reference proteome</keyword>
<sequence>MTEIQEPPAAATDARGRVAELRALRERALRGPDERATRTQHARGKLTARERIELLLDNGSFCETEPLRRHRATGFGLEEKRPHTDGVITGWGTVYGRTVFVYAHDFRIFGGALGEAHASKIHKIMDMAISAGAPLVGLNDGAGARIQEGVTALAGYGGIFRRHTLASGVIPQISVILGPCAGGAAYSPALTDFVFMVRETAQMFITGPDVVRAVTGAKVSHNGLGGADVHATTSGVCHFAYDDEAACLEDVRYLLTLLPANNREIPEALPTTDPAERRSDLLLDLVPADGNRPYDMRQVIEELVDDGDHLEIHEHWATNIICTLARLDGHVVGIVANQPQRLAGALDIEASEKAARFVQLCDAFNIPLVTLLDVPGFLPGVDQEHGGIIRHGAKLLYAYCNATVPRVSVVLRKAYGGAYIVMDSQSIGADVTYAWPTNEIAVMGAEGAADIIFRKRIAEADDPEVMRARLIKEYRSELMHPYYAAERGLVDEVIDPADTRPVLVRTLAMLRTKHADLPSRKHGNPPQ</sequence>
<dbReference type="EMBL" id="CP016438">
    <property type="protein sequence ID" value="ANS62615.1"/>
    <property type="molecule type" value="Genomic_DNA"/>
</dbReference>
<dbReference type="KEGG" id="sls:SLINC_0391"/>
<dbReference type="Pfam" id="PF01039">
    <property type="entry name" value="Carboxyl_trans"/>
    <property type="match status" value="1"/>
</dbReference>
<dbReference type="AlphaFoldDB" id="A0A1B1M1U9"/>
<dbReference type="PANTHER" id="PTHR43842:SF2">
    <property type="entry name" value="PROPIONYL-COA CARBOXYLASE BETA CHAIN, MITOCHONDRIAL"/>
    <property type="match status" value="1"/>
</dbReference>
<dbReference type="GO" id="GO:0009317">
    <property type="term" value="C:acetyl-CoA carboxylase complex"/>
    <property type="evidence" value="ECO:0007669"/>
    <property type="project" value="TreeGrafter"/>
</dbReference>
<dbReference type="PROSITE" id="PS50980">
    <property type="entry name" value="COA_CT_NTER"/>
    <property type="match status" value="1"/>
</dbReference>
<dbReference type="GO" id="GO:0016740">
    <property type="term" value="F:transferase activity"/>
    <property type="evidence" value="ECO:0007669"/>
    <property type="project" value="UniProtKB-KW"/>
</dbReference>
<organism evidence="1 2">
    <name type="scientific">Streptomyces lincolnensis</name>
    <dbReference type="NCBI Taxonomy" id="1915"/>
    <lineage>
        <taxon>Bacteria</taxon>
        <taxon>Bacillati</taxon>
        <taxon>Actinomycetota</taxon>
        <taxon>Actinomycetes</taxon>
        <taxon>Kitasatosporales</taxon>
        <taxon>Streptomycetaceae</taxon>
        <taxon>Streptomyces</taxon>
    </lineage>
</organism>
<dbReference type="GO" id="GO:0004658">
    <property type="term" value="F:propionyl-CoA carboxylase activity"/>
    <property type="evidence" value="ECO:0007669"/>
    <property type="project" value="TreeGrafter"/>
</dbReference>
<dbReference type="OrthoDB" id="9803706at2"/>
<dbReference type="STRING" id="1915.SLINC_0391"/>
<dbReference type="InterPro" id="IPR011762">
    <property type="entry name" value="COA_CT_N"/>
</dbReference>
<dbReference type="SUPFAM" id="SSF52096">
    <property type="entry name" value="ClpP/crotonase"/>
    <property type="match status" value="2"/>
</dbReference>
<reference evidence="1 2" key="1">
    <citation type="submission" date="2016-07" db="EMBL/GenBank/DDBJ databases">
        <title>Enhancement of antibiotic productionsby engineered nitrateutilization in actinobacteria.</title>
        <authorList>
            <person name="Meng S.C."/>
        </authorList>
    </citation>
    <scope>NUCLEOTIDE SEQUENCE [LARGE SCALE GENOMIC DNA]</scope>
    <source>
        <strain evidence="1 2">NRRL 2936</strain>
    </source>
</reference>
<dbReference type="InterPro" id="IPR029045">
    <property type="entry name" value="ClpP/crotonase-like_dom_sf"/>
</dbReference>
<dbReference type="RefSeq" id="WP_067426020.1">
    <property type="nucleotide sequence ID" value="NZ_CP016438.1"/>
</dbReference>
<dbReference type="InterPro" id="IPR051047">
    <property type="entry name" value="AccD/PCCB"/>
</dbReference>
<protein>
    <submittedName>
        <fullName evidence="1">Carboxyl transferase</fullName>
    </submittedName>
</protein>
<evidence type="ECO:0000313" key="2">
    <source>
        <dbReference type="Proteomes" id="UP000092598"/>
    </source>
</evidence>
<gene>
    <name evidence="1" type="ORF">SLINC_0391</name>
</gene>
<name>A0A1B1M1U9_STRLN</name>
<dbReference type="Gene3D" id="3.90.226.10">
    <property type="entry name" value="2-enoyl-CoA Hydratase, Chain A, domain 1"/>
    <property type="match status" value="2"/>
</dbReference>
<dbReference type="PANTHER" id="PTHR43842">
    <property type="entry name" value="PROPIONYL-COA CARBOXYLASE BETA CHAIN"/>
    <property type="match status" value="1"/>
</dbReference>
<dbReference type="Proteomes" id="UP000092598">
    <property type="component" value="Chromosome"/>
</dbReference>